<dbReference type="InterPro" id="IPR008972">
    <property type="entry name" value="Cupredoxin"/>
</dbReference>
<keyword evidence="2" id="KW-0472">Membrane</keyword>
<feature type="compositionally biased region" description="Polar residues" evidence="1">
    <location>
        <begin position="143"/>
        <end position="168"/>
    </location>
</feature>
<comment type="caution">
    <text evidence="4">The sequence shown here is derived from an EMBL/GenBank/DDBJ whole genome shotgun (WGS) entry which is preliminary data.</text>
</comment>
<protein>
    <recommendedName>
        <fullName evidence="3">Phytocyanin domain-containing protein</fullName>
    </recommendedName>
</protein>
<organism evidence="4 5">
    <name type="scientific">Dichanthelium oligosanthes</name>
    <dbReference type="NCBI Taxonomy" id="888268"/>
    <lineage>
        <taxon>Eukaryota</taxon>
        <taxon>Viridiplantae</taxon>
        <taxon>Streptophyta</taxon>
        <taxon>Embryophyta</taxon>
        <taxon>Tracheophyta</taxon>
        <taxon>Spermatophyta</taxon>
        <taxon>Magnoliopsida</taxon>
        <taxon>Liliopsida</taxon>
        <taxon>Poales</taxon>
        <taxon>Poaceae</taxon>
        <taxon>PACMAD clade</taxon>
        <taxon>Panicoideae</taxon>
        <taxon>Panicodae</taxon>
        <taxon>Paniceae</taxon>
        <taxon>Dichantheliinae</taxon>
        <taxon>Dichanthelium</taxon>
    </lineage>
</organism>
<dbReference type="SUPFAM" id="SSF49503">
    <property type="entry name" value="Cupredoxins"/>
    <property type="match status" value="1"/>
</dbReference>
<evidence type="ECO:0000313" key="5">
    <source>
        <dbReference type="Proteomes" id="UP000095767"/>
    </source>
</evidence>
<sequence>MLDATMVSLRAVFVYPMDQDSVLLVEPADYNACNTSSYVKRFDDGDTVRLQRAGADGLRASSSVTVSSSRHLHHPAAAIVTRSLYRRVAAARQLDLASPSHRFPSHHDAERTAARFVSPCPELINPTTICPGRCHAGTMVPSGSSLAPSAHGPTTTANLTGTPSSPHPTGSKDKNGATLAVAMGLASSVGAFVLGYAMLAP</sequence>
<dbReference type="EMBL" id="LWDX02054247">
    <property type="protein sequence ID" value="OEL19222.1"/>
    <property type="molecule type" value="Genomic_DNA"/>
</dbReference>
<dbReference type="GO" id="GO:0009055">
    <property type="term" value="F:electron transfer activity"/>
    <property type="evidence" value="ECO:0007669"/>
    <property type="project" value="InterPro"/>
</dbReference>
<feature type="domain" description="Phytocyanin" evidence="3">
    <location>
        <begin position="12"/>
        <end position="54"/>
    </location>
</feature>
<name>A0A1E5V237_9POAL</name>
<feature type="transmembrane region" description="Helical" evidence="2">
    <location>
        <begin position="177"/>
        <end position="199"/>
    </location>
</feature>
<accession>A0A1E5V237</accession>
<evidence type="ECO:0000256" key="2">
    <source>
        <dbReference type="SAM" id="Phobius"/>
    </source>
</evidence>
<proteinExistence type="predicted"/>
<keyword evidence="5" id="KW-1185">Reference proteome</keyword>
<reference evidence="4 5" key="1">
    <citation type="submission" date="2016-09" db="EMBL/GenBank/DDBJ databases">
        <title>The draft genome of Dichanthelium oligosanthes: A C3 panicoid grass species.</title>
        <authorList>
            <person name="Studer A.J."/>
            <person name="Schnable J.C."/>
            <person name="Brutnell T.P."/>
        </authorList>
    </citation>
    <scope>NUCLEOTIDE SEQUENCE [LARGE SCALE GENOMIC DNA]</scope>
    <source>
        <strain evidence="5">cv. Kellogg 1175</strain>
        <tissue evidence="4">Leaf</tissue>
    </source>
</reference>
<dbReference type="Pfam" id="PF02298">
    <property type="entry name" value="Cu_bind_like"/>
    <property type="match status" value="1"/>
</dbReference>
<evidence type="ECO:0000259" key="3">
    <source>
        <dbReference type="Pfam" id="PF02298"/>
    </source>
</evidence>
<dbReference type="InterPro" id="IPR003245">
    <property type="entry name" value="Phytocyanin_dom"/>
</dbReference>
<dbReference type="AlphaFoldDB" id="A0A1E5V237"/>
<keyword evidence="2" id="KW-1133">Transmembrane helix</keyword>
<evidence type="ECO:0000256" key="1">
    <source>
        <dbReference type="SAM" id="MobiDB-lite"/>
    </source>
</evidence>
<evidence type="ECO:0000313" key="4">
    <source>
        <dbReference type="EMBL" id="OEL19222.1"/>
    </source>
</evidence>
<gene>
    <name evidence="4" type="ORF">BAE44_0019759</name>
</gene>
<feature type="region of interest" description="Disordered" evidence="1">
    <location>
        <begin position="143"/>
        <end position="175"/>
    </location>
</feature>
<dbReference type="Proteomes" id="UP000095767">
    <property type="component" value="Unassembled WGS sequence"/>
</dbReference>
<keyword evidence="2" id="KW-0812">Transmembrane</keyword>